<evidence type="ECO:0008006" key="3">
    <source>
        <dbReference type="Google" id="ProtNLM"/>
    </source>
</evidence>
<accession>A0A6P1NLU8</accession>
<evidence type="ECO:0000313" key="2">
    <source>
        <dbReference type="Proteomes" id="UP000464186"/>
    </source>
</evidence>
<proteinExistence type="predicted"/>
<dbReference type="KEGG" id="psey:GU243_00535"/>
<evidence type="ECO:0000313" key="1">
    <source>
        <dbReference type="EMBL" id="QHK18522.1"/>
    </source>
</evidence>
<gene>
    <name evidence="1" type="ORF">GU243_00535</name>
</gene>
<reference evidence="1 2" key="1">
    <citation type="submission" date="2020-01" db="EMBL/GenBank/DDBJ databases">
        <title>Pseudarthrobacter psychrotolerans sp. nov., isolated from antarctic soil.</title>
        <authorList>
            <person name="Shin Y."/>
            <person name="Park W."/>
        </authorList>
    </citation>
    <scope>NUCLEOTIDE SEQUENCE [LARGE SCALE GENOMIC DNA]</scope>
    <source>
        <strain evidence="1 2">YJ56</strain>
    </source>
</reference>
<sequence length="126" mass="13942">MTIAPGGPRHRARSVFMETSEVVQELCDVLTSKLVAGLSGVKDPGQVRKWARGDLQPTQPAQQRLRFAHDVIQEIESAQGRRVAQAWAMSINPRLGYESPIKAIREDRFQETAAAARALLEDAYDG</sequence>
<dbReference type="Proteomes" id="UP000464186">
    <property type="component" value="Chromosome"/>
</dbReference>
<dbReference type="AlphaFoldDB" id="A0A6P1NLU8"/>
<dbReference type="EMBL" id="CP047898">
    <property type="protein sequence ID" value="QHK18522.1"/>
    <property type="molecule type" value="Genomic_DNA"/>
</dbReference>
<protein>
    <recommendedName>
        <fullName evidence="3">Antitoxin Xre/MbcA/ParS-like toxin-binding domain-containing protein</fullName>
    </recommendedName>
</protein>
<name>A0A6P1NLU8_9MICC</name>
<keyword evidence="2" id="KW-1185">Reference proteome</keyword>
<organism evidence="1 2">
    <name type="scientific">Pseudarthrobacter psychrotolerans</name>
    <dbReference type="NCBI Taxonomy" id="2697569"/>
    <lineage>
        <taxon>Bacteria</taxon>
        <taxon>Bacillati</taxon>
        <taxon>Actinomycetota</taxon>
        <taxon>Actinomycetes</taxon>
        <taxon>Micrococcales</taxon>
        <taxon>Micrococcaceae</taxon>
        <taxon>Pseudarthrobacter</taxon>
    </lineage>
</organism>